<proteinExistence type="predicted"/>
<evidence type="ECO:0000313" key="1">
    <source>
        <dbReference type="EMBL" id="KAG6472459.1"/>
    </source>
</evidence>
<dbReference type="EMBL" id="JACMSC010000020">
    <property type="protein sequence ID" value="KAG6472459.1"/>
    <property type="molecule type" value="Genomic_DNA"/>
</dbReference>
<dbReference type="AlphaFoldDB" id="A0A8J5EV90"/>
<reference evidence="1 2" key="1">
    <citation type="submission" date="2020-08" db="EMBL/GenBank/DDBJ databases">
        <title>Plant Genome Project.</title>
        <authorList>
            <person name="Zhang R.-G."/>
        </authorList>
    </citation>
    <scope>NUCLEOTIDE SEQUENCE [LARGE SCALE GENOMIC DNA]</scope>
    <source>
        <tissue evidence="1">Rhizome</tissue>
    </source>
</reference>
<dbReference type="Proteomes" id="UP000734854">
    <property type="component" value="Unassembled WGS sequence"/>
</dbReference>
<evidence type="ECO:0000313" key="2">
    <source>
        <dbReference type="Proteomes" id="UP000734854"/>
    </source>
</evidence>
<name>A0A8J5EV90_ZINOF</name>
<accession>A0A8J5EV90</accession>
<keyword evidence="2" id="KW-1185">Reference proteome</keyword>
<gene>
    <name evidence="1" type="ORF">ZIOFF_069923</name>
</gene>
<organism evidence="1 2">
    <name type="scientific">Zingiber officinale</name>
    <name type="common">Ginger</name>
    <name type="synonym">Amomum zingiber</name>
    <dbReference type="NCBI Taxonomy" id="94328"/>
    <lineage>
        <taxon>Eukaryota</taxon>
        <taxon>Viridiplantae</taxon>
        <taxon>Streptophyta</taxon>
        <taxon>Embryophyta</taxon>
        <taxon>Tracheophyta</taxon>
        <taxon>Spermatophyta</taxon>
        <taxon>Magnoliopsida</taxon>
        <taxon>Liliopsida</taxon>
        <taxon>Zingiberales</taxon>
        <taxon>Zingiberaceae</taxon>
        <taxon>Zingiber</taxon>
    </lineage>
</organism>
<protein>
    <submittedName>
        <fullName evidence="1">Uncharacterized protein</fullName>
    </submittedName>
</protein>
<sequence length="89" mass="9722">MRWLCTSLTEPSPNLSVCSRSFSVAALRLIHHLIHNLAPPLSHAAIVSSQALSIPQMSSNSSFTVTYSSTTYLCFDCEFDLASTAQLVF</sequence>
<comment type="caution">
    <text evidence="1">The sequence shown here is derived from an EMBL/GenBank/DDBJ whole genome shotgun (WGS) entry which is preliminary data.</text>
</comment>